<dbReference type="OrthoDB" id="9553552at2"/>
<feature type="signal peptide" evidence="1">
    <location>
        <begin position="1"/>
        <end position="19"/>
    </location>
</feature>
<sequence>MKNLALISFLLLTAFFTSCDLLESSEDDVQLDLEFDLSGAQAIMLQNSSSNGRVSGTTTNLFKVDTEGNVSPVVDDVSVYLVRTLPKGLYIEIYVGSNRKRFYALFDNSFTEIKEKVGNYFLGANENGDLVFSDFSIFRFDSKTIEKPQTTLSDPSVQSLSRNLAVITDYSIFQVFNTVSNVRYNIQGCNGPQVEAFMGNEKALVNDCTNEAIMDMTDGSRTGIEEFSQWNHETLPLEEGIIVLTQGRGGSNFYGLSLVTAEGNRTFLTDDIFQPGSTTCSNCGDPNTVLYGAEQFLVIRELNKVSVVDRNNNNIVTSILDGLNVTNISLEGTLVYYLAEDNMGTPITGVYDLSNGENTVLDNQTQYDDIQTF</sequence>
<reference evidence="2 3" key="1">
    <citation type="submission" date="2018-03" db="EMBL/GenBank/DDBJ databases">
        <title>Genomic Encyclopedia of Archaeal and Bacterial Type Strains, Phase II (KMG-II): from individual species to whole genera.</title>
        <authorList>
            <person name="Goeker M."/>
        </authorList>
    </citation>
    <scope>NUCLEOTIDE SEQUENCE [LARGE SCALE GENOMIC DNA]</scope>
    <source>
        <strain evidence="2 3">DSM 28229</strain>
    </source>
</reference>
<evidence type="ECO:0000256" key="1">
    <source>
        <dbReference type="SAM" id="SignalP"/>
    </source>
</evidence>
<dbReference type="PROSITE" id="PS51257">
    <property type="entry name" value="PROKAR_LIPOPROTEIN"/>
    <property type="match status" value="1"/>
</dbReference>
<name>A0A315Z9J8_SEDFL</name>
<gene>
    <name evidence="2" type="ORF">BC781_104374</name>
</gene>
<dbReference type="AlphaFoldDB" id="A0A315Z9J8"/>
<evidence type="ECO:0000313" key="3">
    <source>
        <dbReference type="Proteomes" id="UP000245535"/>
    </source>
</evidence>
<organism evidence="2 3">
    <name type="scientific">Sediminitomix flava</name>
    <dbReference type="NCBI Taxonomy" id="379075"/>
    <lineage>
        <taxon>Bacteria</taxon>
        <taxon>Pseudomonadati</taxon>
        <taxon>Bacteroidota</taxon>
        <taxon>Cytophagia</taxon>
        <taxon>Cytophagales</taxon>
        <taxon>Flammeovirgaceae</taxon>
        <taxon>Sediminitomix</taxon>
    </lineage>
</organism>
<dbReference type="RefSeq" id="WP_109620149.1">
    <property type="nucleotide sequence ID" value="NZ_QGDO01000004.1"/>
</dbReference>
<feature type="chain" id="PRO_5016251875" description="TolB-like protein" evidence="1">
    <location>
        <begin position="20"/>
        <end position="373"/>
    </location>
</feature>
<comment type="caution">
    <text evidence="2">The sequence shown here is derived from an EMBL/GenBank/DDBJ whole genome shotgun (WGS) entry which is preliminary data.</text>
</comment>
<keyword evidence="1" id="KW-0732">Signal</keyword>
<evidence type="ECO:0000313" key="2">
    <source>
        <dbReference type="EMBL" id="PWJ41099.1"/>
    </source>
</evidence>
<keyword evidence="3" id="KW-1185">Reference proteome</keyword>
<dbReference type="Proteomes" id="UP000245535">
    <property type="component" value="Unassembled WGS sequence"/>
</dbReference>
<accession>A0A315Z9J8</accession>
<protein>
    <recommendedName>
        <fullName evidence="4">TolB-like protein</fullName>
    </recommendedName>
</protein>
<evidence type="ECO:0008006" key="4">
    <source>
        <dbReference type="Google" id="ProtNLM"/>
    </source>
</evidence>
<dbReference type="EMBL" id="QGDO01000004">
    <property type="protein sequence ID" value="PWJ41099.1"/>
    <property type="molecule type" value="Genomic_DNA"/>
</dbReference>
<proteinExistence type="predicted"/>